<dbReference type="SUPFAM" id="SSF48350">
    <property type="entry name" value="GTPase activation domain, GAP"/>
    <property type="match status" value="1"/>
</dbReference>
<evidence type="ECO:0000313" key="5">
    <source>
        <dbReference type="EMBL" id="KAF9498650.1"/>
    </source>
</evidence>
<organism evidence="5 6">
    <name type="scientific">Pleurotus eryngii</name>
    <name type="common">Boletus of the steppes</name>
    <dbReference type="NCBI Taxonomy" id="5323"/>
    <lineage>
        <taxon>Eukaryota</taxon>
        <taxon>Fungi</taxon>
        <taxon>Dikarya</taxon>
        <taxon>Basidiomycota</taxon>
        <taxon>Agaricomycotina</taxon>
        <taxon>Agaricomycetes</taxon>
        <taxon>Agaricomycetidae</taxon>
        <taxon>Agaricales</taxon>
        <taxon>Pleurotineae</taxon>
        <taxon>Pleurotaceae</taxon>
        <taxon>Pleurotus</taxon>
    </lineage>
</organism>
<dbReference type="InterPro" id="IPR001936">
    <property type="entry name" value="RasGAP_dom"/>
</dbReference>
<dbReference type="InterPro" id="IPR001251">
    <property type="entry name" value="CRAL-TRIO_dom"/>
</dbReference>
<dbReference type="InterPro" id="IPR008936">
    <property type="entry name" value="Rho_GTPase_activation_prot"/>
</dbReference>
<keyword evidence="6" id="KW-1185">Reference proteome</keyword>
<feature type="compositionally biased region" description="Basic residues" evidence="3">
    <location>
        <begin position="647"/>
        <end position="661"/>
    </location>
</feature>
<feature type="compositionally biased region" description="Pro residues" evidence="3">
    <location>
        <begin position="176"/>
        <end position="192"/>
    </location>
</feature>
<name>A0A9P6A285_PLEER</name>
<sequence length="2699" mass="300025">MPVRRPSASAGTLVNNAGSSTRVHRSTDSHHAFMAPSTQPVMLSTLGTSATPQQKVVQVLVARLKNKLPCYSGVSLDQLEADNATQQAIDALVDLAHDSLDLIALGLSELLERLAQVRSHTNGIFSIGVLQSQLFILKVLSLAMAARWNQNMRSSSRASNFPESPLPSDTARKGRPPPSERSYTPPPWSEPPPLDDRSAKYLLSVLVLFLRQTAETDPLLLASGIADTSFRDFESTDFLTATPLLEAQNGGSAIPSDIPELPGPVLRNRPSANSVQSSRASIHSVIPIPANTLTYEKTHMTLAKSSLAVNRLIAMYAGRIIYHLSASNWKIVLSRLRSKIHFLASNAEENMDVVDLQLLVHCALDRHRLVQVLSELCSLLVNMKPSSHMAISVPLRRALWNWIEVFPNEYNDVIKSRTRLDGAPERVFDLLYTLVTTNTEHIFWPTLAVLNCLSVERMNSGAHVQLFTRFQPTTTRTSTRKDIKFCEDILKHANTGSRLDEVAVVCALDMCRAASRIRNDGEYTLRVIANDIAHEIKGSLWHTFLRKPFWETFEEVDVAIFSESLVAVFRFCSEEDALQIFSACLEPERSDAVKTVAVRACLILALEGKRISSQRSLQGLERYCAPRFRRMFKASATRRPEMDQHKNPKRASARPKAKRSQTHPLPDRENLLLGILSLWRADPSFHFEGLEVSENEDVASSSMKIWSSDTDIAVKISAAVTVKYIAELTYKAQPSEPHTGVMLSLLNHALSSTFLSVVTNLFQSRLDSEDQRLWMALSHQLLDLYLRDADIAREVQLNRNRLPALALAEIVFLVSLTSADMTISQMAGRGLRCLAIAERQPGAPLVPGLTPEARAHRQKVYDKLGDRSIVVVGRVGQQKRIRRLLRSMTHASAMHIAVWEECWARWAALNEVIKQSNEEQSDINGSIQDTFFQWQNLTLFLASLGGACLRADNGLVPLTSIIPESVLPDKIRAQQTPLNAVHAFVTELTAMLMYTHVQVREVARDALGLELSPRLFPPLIKHLDPLLVAIRDSPPQNQNEQISLFLDQALAVLKLIVENTSLPQEDVADIDISTTMQMIAACLARFNGPLTLRIRTKFCTLCDAICERGEVLTLRKDSSVRHNILDIVMDWITPLNAREDELVMLQQELNIASLRTAVKLLDKLQLRPLDHAAVDDHVHVVSRLFNRYATTLLRGLDLCKLPLSTSDGASDVSSLQQMNRANQRDAELRHLVIGGLTHLVSANTESGFKQCLPLAYDADLRKRAIFAHVFARVLAQGVKFEPEDRSAKLARQSRLCELLKGSDMMLAIAICETCPASEMDNIISVLLNLFDTRASLMTLIKLMINREVMHAESEPALFRGNTTYTRFISQFARIHGYNYLRSLIIPLIKSMTSMPAGHSYELDPSRAADQDLEQNRKNVEFIASSFLEIVTSSIPTLPSMFREICSHIAKKVSEVWPEAKFAALGAFMFLRFISPAVVSPETVDVELPRENSLVIRRGLMVVTKVIQNLANNIFFGKEAYMVVLNKFLKDNIDNVTRYLSELNRFSIATAEEEADEWLGTTSDDTDIIVLHRFLSKYTDQIGAELLSQANPGELDTSPSTKDAWNSLCALLVDLGKPLEAPVLSNAVAADHPEYLSLMSRYAHKNTTAVQDIFVETNGHPNEPAVFVFFLSRVDVQSLDIELLMYHIFKILAQPIYEDRRVEIIIDCTSFSSVSEIPLQWIKMSAELIPQDIRVRLVATHILNPNANTVRYLRRLCNVCSGTPLGGEIRAYSSVQELSNSVTPHALEALLVPYALEREPEQTYKSISMRQIHQMRFPVELAVRSTHLRITSVKAQSVSYHISCRSTEILHLSDISDAYSVSTGHEPHEFIIRQTRQGVTLYFSSPQRDAIVKAIRVAKGQLRDAPPANTDRISRFSNVPATLLHVGLLCLDQNDDDLRGAAYELLSSVCSHLNYDKTPIAAPKAGFVPGDPSAFAVQLSERLAGFAPELTLDFLSEASSTMATTDKSSLAQRITCLQYMSPWVKNIIHFPNPTSPLYERSGARVRDCIRVLADLTVTDHEISPSMYKLIWAEIGKLDNTIINVVLEELVRSATDGGIGSRRCDTIARIISAFSSIGVRGRLYAKLRRALSKTTPRSSSVLQDNPNWNEISTLISLVLVVGSTVKQASHSQLYVPEVVHLVTLVAAVGPLIVRKSVYGIVINLLQNLNQAKQDDPNGAEFSRLIDSFSQPDALHLFGLHRATPTSDYSTFDPPSDKLQIENQEGLTNLLIKAIEVASASNGMLNIWRARWLGLVTATAFQHSPAVQMRAFIALGCLATSDVDDDFLYQMLVALRSALSQANESDTISVVSMLRCIRKIVPALPEQSRYILPLFWVAVALLQGSYISFYIEATDLLRVTLETMDARGMFRGGSIANTLLDGRTALEEVACQLDQLLGISFDSNFSFSLASIIFKGVRHTSLRESAEAVLRCLLNVTVRSCERGSDEDNMQETICPDALGYFLALLPLSTSHESYSRLLRDCNIDNSWAINGDTRSHHDVPYVSLSLLGVNDNNTALLVTSFIGAILVSAQGDDAETEILYNLLSDIATVFPDLMSLTYEALQDRIRDAFANSSNPSIIRAVSNIFRMSLTDGRYPTLRPSASTLSAVDEGLPQGPGRHHLNALEELSMQGLVSAFTFLPPNRGHATKMIQWISDLINMTIQ</sequence>
<comment type="caution">
    <text evidence="5">The sequence shown here is derived from an EMBL/GenBank/DDBJ whole genome shotgun (WGS) entry which is preliminary data.</text>
</comment>
<feature type="region of interest" description="Disordered" evidence="3">
    <location>
        <begin position="636"/>
        <end position="664"/>
    </location>
</feature>
<evidence type="ECO:0000313" key="6">
    <source>
        <dbReference type="Proteomes" id="UP000807025"/>
    </source>
</evidence>
<feature type="domain" description="Ras-GAP" evidence="4">
    <location>
        <begin position="1318"/>
        <end position="1511"/>
    </location>
</feature>
<evidence type="ECO:0000256" key="2">
    <source>
        <dbReference type="ARBA" id="ARBA00022553"/>
    </source>
</evidence>
<dbReference type="GO" id="GO:0005096">
    <property type="term" value="F:GTPase activator activity"/>
    <property type="evidence" value="ECO:0007669"/>
    <property type="project" value="UniProtKB-KW"/>
</dbReference>
<dbReference type="InterPro" id="IPR039360">
    <property type="entry name" value="Ras_GTPase"/>
</dbReference>
<dbReference type="PANTHER" id="PTHR10194:SF142">
    <property type="entry name" value="NEUROFIBROMIN"/>
    <property type="match status" value="1"/>
</dbReference>
<feature type="region of interest" description="Disordered" evidence="3">
    <location>
        <begin position="1"/>
        <end position="27"/>
    </location>
</feature>
<feature type="compositionally biased region" description="Polar residues" evidence="3">
    <location>
        <begin position="9"/>
        <end position="21"/>
    </location>
</feature>
<dbReference type="PROSITE" id="PS50018">
    <property type="entry name" value="RAS_GTPASE_ACTIV_2"/>
    <property type="match status" value="1"/>
</dbReference>
<dbReference type="Gene3D" id="3.40.525.10">
    <property type="entry name" value="CRAL-TRIO lipid binding domain"/>
    <property type="match status" value="1"/>
</dbReference>
<dbReference type="EMBL" id="MU154536">
    <property type="protein sequence ID" value="KAF9498650.1"/>
    <property type="molecule type" value="Genomic_DNA"/>
</dbReference>
<feature type="region of interest" description="Disordered" evidence="3">
    <location>
        <begin position="154"/>
        <end position="193"/>
    </location>
</feature>
<dbReference type="Proteomes" id="UP000807025">
    <property type="component" value="Unassembled WGS sequence"/>
</dbReference>
<dbReference type="SMART" id="SM00323">
    <property type="entry name" value="RasGAP"/>
    <property type="match status" value="1"/>
</dbReference>
<evidence type="ECO:0000259" key="4">
    <source>
        <dbReference type="PROSITE" id="PS50018"/>
    </source>
</evidence>
<dbReference type="Pfam" id="PF00616">
    <property type="entry name" value="RasGAP"/>
    <property type="match status" value="1"/>
</dbReference>
<gene>
    <name evidence="5" type="ORF">BDN71DRAFT_1530533</name>
</gene>
<keyword evidence="1" id="KW-0343">GTPase activation</keyword>
<protein>
    <recommendedName>
        <fullName evidence="4">Ras-GAP domain-containing protein</fullName>
    </recommendedName>
</protein>
<proteinExistence type="predicted"/>
<evidence type="ECO:0000256" key="1">
    <source>
        <dbReference type="ARBA" id="ARBA00022468"/>
    </source>
</evidence>
<dbReference type="Gene3D" id="1.10.506.10">
    <property type="entry name" value="GTPase Activation - p120gap, domain 1"/>
    <property type="match status" value="2"/>
</dbReference>
<dbReference type="InterPro" id="IPR023152">
    <property type="entry name" value="RasGAP_CS"/>
</dbReference>
<keyword evidence="2" id="KW-0597">Phosphoprotein</keyword>
<dbReference type="InterPro" id="IPR016024">
    <property type="entry name" value="ARM-type_fold"/>
</dbReference>
<dbReference type="InterPro" id="IPR011993">
    <property type="entry name" value="PH-like_dom_sf"/>
</dbReference>
<dbReference type="OrthoDB" id="28245at2759"/>
<accession>A0A9P6A285</accession>
<dbReference type="SUPFAM" id="SSF48371">
    <property type="entry name" value="ARM repeat"/>
    <property type="match status" value="1"/>
</dbReference>
<dbReference type="Gene3D" id="2.30.29.30">
    <property type="entry name" value="Pleckstrin-homology domain (PH domain)/Phosphotyrosine-binding domain (PTB)"/>
    <property type="match status" value="1"/>
</dbReference>
<dbReference type="InterPro" id="IPR036865">
    <property type="entry name" value="CRAL-TRIO_dom_sf"/>
</dbReference>
<dbReference type="PROSITE" id="PS00509">
    <property type="entry name" value="RAS_GTPASE_ACTIV_1"/>
    <property type="match status" value="1"/>
</dbReference>
<dbReference type="Pfam" id="PF13716">
    <property type="entry name" value="CRAL_TRIO_2"/>
    <property type="match status" value="1"/>
</dbReference>
<evidence type="ECO:0000256" key="3">
    <source>
        <dbReference type="SAM" id="MobiDB-lite"/>
    </source>
</evidence>
<dbReference type="PANTHER" id="PTHR10194">
    <property type="entry name" value="RAS GTPASE-ACTIVATING PROTEINS"/>
    <property type="match status" value="1"/>
</dbReference>
<reference evidence="5" key="1">
    <citation type="submission" date="2020-11" db="EMBL/GenBank/DDBJ databases">
        <authorList>
            <consortium name="DOE Joint Genome Institute"/>
            <person name="Ahrendt S."/>
            <person name="Riley R."/>
            <person name="Andreopoulos W."/>
            <person name="Labutti K."/>
            <person name="Pangilinan J."/>
            <person name="Ruiz-Duenas F.J."/>
            <person name="Barrasa J.M."/>
            <person name="Sanchez-Garcia M."/>
            <person name="Camarero S."/>
            <person name="Miyauchi S."/>
            <person name="Serrano A."/>
            <person name="Linde D."/>
            <person name="Babiker R."/>
            <person name="Drula E."/>
            <person name="Ayuso-Fernandez I."/>
            <person name="Pacheco R."/>
            <person name="Padilla G."/>
            <person name="Ferreira P."/>
            <person name="Barriuso J."/>
            <person name="Kellner H."/>
            <person name="Castanera R."/>
            <person name="Alfaro M."/>
            <person name="Ramirez L."/>
            <person name="Pisabarro A.G."/>
            <person name="Kuo A."/>
            <person name="Tritt A."/>
            <person name="Lipzen A."/>
            <person name="He G."/>
            <person name="Yan M."/>
            <person name="Ng V."/>
            <person name="Cullen D."/>
            <person name="Martin F."/>
            <person name="Rosso M.-N."/>
            <person name="Henrissat B."/>
            <person name="Hibbett D."/>
            <person name="Martinez A.T."/>
            <person name="Grigoriev I.V."/>
        </authorList>
    </citation>
    <scope>NUCLEOTIDE SEQUENCE</scope>
    <source>
        <strain evidence="5">ATCC 90797</strain>
    </source>
</reference>